<sequence length="243" mass="27424">TFVFFFAISLPPESQYTKRACRAQMLTLRLSCVFPGEKCRSFIDLAPASERGVLWLSVVSEVLYIMLLVVGFSLMCLELFHSSNVIDGLKLNAFAAVFTVLSGLLGMVAHMMYTQVFQITVSLGPEDWRPHTWDYGWSFCMAWGSFTCCMAASVTTLNSYTKTVIEFRHKRKLFEQGLREEQTFLDPEAFHYYRDRSVQSISSSIDVYPSHGSSHGSSRGKIRSPPAPMDQSDNTESLGEEQC</sequence>
<evidence type="ECO:0000256" key="3">
    <source>
        <dbReference type="ARBA" id="ARBA00022989"/>
    </source>
</evidence>
<feature type="region of interest" description="Disordered" evidence="5">
    <location>
        <begin position="206"/>
        <end position="243"/>
    </location>
</feature>
<dbReference type="PANTHER" id="PTHR10671:SF35">
    <property type="entry name" value="GERM CELL-SPECIFIC GENE 1-LIKE PROTEIN"/>
    <property type="match status" value="1"/>
</dbReference>
<keyword evidence="8" id="KW-1185">Reference proteome</keyword>
<feature type="transmembrane region" description="Helical" evidence="6">
    <location>
        <begin position="135"/>
        <end position="161"/>
    </location>
</feature>
<dbReference type="InterPro" id="IPR004031">
    <property type="entry name" value="PMP22/EMP/MP20/Claudin"/>
</dbReference>
<evidence type="ECO:0000313" key="8">
    <source>
        <dbReference type="Proteomes" id="UP000694427"/>
    </source>
</evidence>
<dbReference type="PANTHER" id="PTHR10671">
    <property type="entry name" value="EPITHELIAL MEMBRANE PROTEIN-RELATED"/>
    <property type="match status" value="1"/>
</dbReference>
<evidence type="ECO:0000256" key="5">
    <source>
        <dbReference type="SAM" id="MobiDB-lite"/>
    </source>
</evidence>
<evidence type="ECO:0000256" key="6">
    <source>
        <dbReference type="SAM" id="Phobius"/>
    </source>
</evidence>
<keyword evidence="3 6" id="KW-1133">Transmembrane helix</keyword>
<feature type="transmembrane region" description="Helical" evidence="6">
    <location>
        <begin position="93"/>
        <end position="115"/>
    </location>
</feature>
<evidence type="ECO:0000313" key="7">
    <source>
        <dbReference type="Ensembl" id="ENSCCRP00010046547.1"/>
    </source>
</evidence>
<dbReference type="Gene3D" id="1.20.140.150">
    <property type="match status" value="1"/>
</dbReference>
<dbReference type="Ensembl" id="ENSCCRT00010051011.1">
    <property type="protein sequence ID" value="ENSCCRP00010046547.1"/>
    <property type="gene ID" value="ENSCCRG00010019673.1"/>
</dbReference>
<dbReference type="AlphaFoldDB" id="A0A8C1KG27"/>
<keyword evidence="4 6" id="KW-0472">Membrane</keyword>
<comment type="subcellular location">
    <subcellularLocation>
        <location evidence="1">Membrane</location>
        <topology evidence="1">Multi-pass membrane protein</topology>
    </subcellularLocation>
</comment>
<dbReference type="InterPro" id="IPR050579">
    <property type="entry name" value="PMP-22/EMP/MP20-like"/>
</dbReference>
<protein>
    <submittedName>
        <fullName evidence="7">Gsg1-like</fullName>
    </submittedName>
</protein>
<evidence type="ECO:0000256" key="1">
    <source>
        <dbReference type="ARBA" id="ARBA00004141"/>
    </source>
</evidence>
<name>A0A8C1KG27_CYPCA</name>
<organism evidence="7 8">
    <name type="scientific">Cyprinus carpio</name>
    <name type="common">Common carp</name>
    <dbReference type="NCBI Taxonomy" id="7962"/>
    <lineage>
        <taxon>Eukaryota</taxon>
        <taxon>Metazoa</taxon>
        <taxon>Chordata</taxon>
        <taxon>Craniata</taxon>
        <taxon>Vertebrata</taxon>
        <taxon>Euteleostomi</taxon>
        <taxon>Actinopterygii</taxon>
        <taxon>Neopterygii</taxon>
        <taxon>Teleostei</taxon>
        <taxon>Ostariophysi</taxon>
        <taxon>Cypriniformes</taxon>
        <taxon>Cyprinidae</taxon>
        <taxon>Cyprininae</taxon>
        <taxon>Cyprinus</taxon>
    </lineage>
</organism>
<accession>A0A8C1KG27</accession>
<keyword evidence="2 6" id="KW-0812">Transmembrane</keyword>
<dbReference type="Proteomes" id="UP000694427">
    <property type="component" value="Unplaced"/>
</dbReference>
<dbReference type="GO" id="GO:0005886">
    <property type="term" value="C:plasma membrane"/>
    <property type="evidence" value="ECO:0007669"/>
    <property type="project" value="TreeGrafter"/>
</dbReference>
<proteinExistence type="predicted"/>
<evidence type="ECO:0000256" key="4">
    <source>
        <dbReference type="ARBA" id="ARBA00023136"/>
    </source>
</evidence>
<reference evidence="7" key="1">
    <citation type="submission" date="2025-08" db="UniProtKB">
        <authorList>
            <consortium name="Ensembl"/>
        </authorList>
    </citation>
    <scope>IDENTIFICATION</scope>
</reference>
<dbReference type="Pfam" id="PF00822">
    <property type="entry name" value="PMP22_Claudin"/>
    <property type="match status" value="1"/>
</dbReference>
<dbReference type="FunFam" id="1.20.140.150:FF:000051">
    <property type="entry name" value="Germ cell associated 1"/>
    <property type="match status" value="1"/>
</dbReference>
<reference evidence="7" key="2">
    <citation type="submission" date="2025-09" db="UniProtKB">
        <authorList>
            <consortium name="Ensembl"/>
        </authorList>
    </citation>
    <scope>IDENTIFICATION</scope>
</reference>
<feature type="transmembrane region" description="Helical" evidence="6">
    <location>
        <begin position="62"/>
        <end position="81"/>
    </location>
</feature>
<evidence type="ECO:0000256" key="2">
    <source>
        <dbReference type="ARBA" id="ARBA00022692"/>
    </source>
</evidence>